<sequence length="180" mass="20465">MVLRELIIYDTNSSNYEEYKKEFLELYESSDASLTSIERWSLSTIAQLLKGETKGAKIPEAPSNLLNFNFSHHYFTLVNTNKQIQYILSNHGATWGDSGVKLLKSISAQLNRLIKSFREDSLELNTVSKNILSEYNVKVGDWFAKDPIGSAFQITAKQVNASFESIKDANYKSIVELRKI</sequence>
<evidence type="ECO:0000313" key="1">
    <source>
        <dbReference type="EMBL" id="GME96418.1"/>
    </source>
</evidence>
<comment type="caution">
    <text evidence="1">The sequence shown here is derived from an EMBL/GenBank/DDBJ whole genome shotgun (WGS) entry which is preliminary data.</text>
</comment>
<reference evidence="1" key="1">
    <citation type="submission" date="2023-04" db="EMBL/GenBank/DDBJ databases">
        <title>Ambrosiozyma monospora NBRC 10751.</title>
        <authorList>
            <person name="Ichikawa N."/>
            <person name="Sato H."/>
            <person name="Tonouchi N."/>
        </authorList>
    </citation>
    <scope>NUCLEOTIDE SEQUENCE</scope>
    <source>
        <strain evidence="1">NBRC 10751</strain>
    </source>
</reference>
<keyword evidence="2" id="KW-1185">Reference proteome</keyword>
<dbReference type="EMBL" id="BSXS01009743">
    <property type="protein sequence ID" value="GME96418.1"/>
    <property type="molecule type" value="Genomic_DNA"/>
</dbReference>
<name>A0ACB5TWS1_AMBMO</name>
<protein>
    <submittedName>
        <fullName evidence="1">Unnamed protein product</fullName>
    </submittedName>
</protein>
<evidence type="ECO:0000313" key="2">
    <source>
        <dbReference type="Proteomes" id="UP001165064"/>
    </source>
</evidence>
<dbReference type="Proteomes" id="UP001165064">
    <property type="component" value="Unassembled WGS sequence"/>
</dbReference>
<organism evidence="1 2">
    <name type="scientific">Ambrosiozyma monospora</name>
    <name type="common">Yeast</name>
    <name type="synonym">Endomycopsis monosporus</name>
    <dbReference type="NCBI Taxonomy" id="43982"/>
    <lineage>
        <taxon>Eukaryota</taxon>
        <taxon>Fungi</taxon>
        <taxon>Dikarya</taxon>
        <taxon>Ascomycota</taxon>
        <taxon>Saccharomycotina</taxon>
        <taxon>Pichiomycetes</taxon>
        <taxon>Pichiales</taxon>
        <taxon>Pichiaceae</taxon>
        <taxon>Ambrosiozyma</taxon>
    </lineage>
</organism>
<proteinExistence type="predicted"/>
<accession>A0ACB5TWS1</accession>
<gene>
    <name evidence="1" type="ORF">Amon02_000998100</name>
</gene>